<accession>A0A1I0V0M4</accession>
<feature type="transmembrane region" description="Helical" evidence="1">
    <location>
        <begin position="138"/>
        <end position="165"/>
    </location>
</feature>
<sequence>MDVKVNLLIYLVCFFIFTSLIYGQGRVNSKNSRWLKRRILSLGGFFSKEVAEEFIRISYLVVVLGFFSVFLFINNDFIIRNIYMKLTIKNLLIIVISFIAFIQILFLTVTVVYLGFLKKDFNKGLETIDWIKVNLNHFVYTGYIRTLGIAIFEVLFFFNLIFSILNEKFELSIALSMIITVLYYCYGKFIIRRNKDKYIMLSILGFAISSTTLSLINTVNSLLVGILFLYIILIMIAFKDFKVKF</sequence>
<dbReference type="RefSeq" id="WP_090037517.1">
    <property type="nucleotide sequence ID" value="NZ_FOKI01000001.1"/>
</dbReference>
<feature type="transmembrane region" description="Helical" evidence="1">
    <location>
        <begin position="222"/>
        <end position="238"/>
    </location>
</feature>
<dbReference type="InterPro" id="IPR045350">
    <property type="entry name" value="DUF5968"/>
</dbReference>
<keyword evidence="1" id="KW-0812">Transmembrane</keyword>
<name>A0A1I0V0M4_9CLOT</name>
<evidence type="ECO:0000313" key="3">
    <source>
        <dbReference type="Proteomes" id="UP000198619"/>
    </source>
</evidence>
<organism evidence="2 3">
    <name type="scientific">Clostridium frigidicarnis</name>
    <dbReference type="NCBI Taxonomy" id="84698"/>
    <lineage>
        <taxon>Bacteria</taxon>
        <taxon>Bacillati</taxon>
        <taxon>Bacillota</taxon>
        <taxon>Clostridia</taxon>
        <taxon>Eubacteriales</taxon>
        <taxon>Clostridiaceae</taxon>
        <taxon>Clostridium</taxon>
    </lineage>
</organism>
<feature type="transmembrane region" description="Helical" evidence="1">
    <location>
        <begin position="171"/>
        <end position="191"/>
    </location>
</feature>
<evidence type="ECO:0000313" key="2">
    <source>
        <dbReference type="EMBL" id="SFA69673.1"/>
    </source>
</evidence>
<gene>
    <name evidence="2" type="ORF">SAMN04488528_100156</name>
</gene>
<keyword evidence="3" id="KW-1185">Reference proteome</keyword>
<feature type="transmembrane region" description="Helical" evidence="1">
    <location>
        <begin position="198"/>
        <end position="216"/>
    </location>
</feature>
<feature type="transmembrane region" description="Helical" evidence="1">
    <location>
        <begin position="6"/>
        <end position="23"/>
    </location>
</feature>
<feature type="transmembrane region" description="Helical" evidence="1">
    <location>
        <begin position="54"/>
        <end position="73"/>
    </location>
</feature>
<dbReference type="AlphaFoldDB" id="A0A1I0V0M4"/>
<dbReference type="STRING" id="84698.SAMN04488528_100156"/>
<reference evidence="2 3" key="1">
    <citation type="submission" date="2016-10" db="EMBL/GenBank/DDBJ databases">
        <authorList>
            <person name="de Groot N.N."/>
        </authorList>
    </citation>
    <scope>NUCLEOTIDE SEQUENCE [LARGE SCALE GENOMIC DNA]</scope>
    <source>
        <strain evidence="2 3">DSM 12271</strain>
    </source>
</reference>
<feature type="transmembrane region" description="Helical" evidence="1">
    <location>
        <begin position="93"/>
        <end position="117"/>
    </location>
</feature>
<protein>
    <submittedName>
        <fullName evidence="2">Uncharacterized protein</fullName>
    </submittedName>
</protein>
<keyword evidence="1" id="KW-1133">Transmembrane helix</keyword>
<dbReference type="Pfam" id="PF19393">
    <property type="entry name" value="DUF5968"/>
    <property type="match status" value="1"/>
</dbReference>
<keyword evidence="1" id="KW-0472">Membrane</keyword>
<proteinExistence type="predicted"/>
<evidence type="ECO:0000256" key="1">
    <source>
        <dbReference type="SAM" id="Phobius"/>
    </source>
</evidence>
<dbReference type="Proteomes" id="UP000198619">
    <property type="component" value="Unassembled WGS sequence"/>
</dbReference>
<dbReference type="EMBL" id="FOKI01000001">
    <property type="protein sequence ID" value="SFA69673.1"/>
    <property type="molecule type" value="Genomic_DNA"/>
</dbReference>